<dbReference type="EMBL" id="JBIACK010000008">
    <property type="protein sequence ID" value="MFE8702047.1"/>
    <property type="molecule type" value="Genomic_DNA"/>
</dbReference>
<dbReference type="Pfam" id="PF00561">
    <property type="entry name" value="Abhydrolase_1"/>
    <property type="match status" value="1"/>
</dbReference>
<dbReference type="PANTHER" id="PTHR43798">
    <property type="entry name" value="MONOACYLGLYCEROL LIPASE"/>
    <property type="match status" value="1"/>
</dbReference>
<protein>
    <submittedName>
        <fullName evidence="2">Alpha/beta fold hydrolase</fullName>
    </submittedName>
</protein>
<dbReference type="GO" id="GO:0016787">
    <property type="term" value="F:hydrolase activity"/>
    <property type="evidence" value="ECO:0007669"/>
    <property type="project" value="UniProtKB-KW"/>
</dbReference>
<accession>A0ABW6KH82</accession>
<comment type="caution">
    <text evidence="2">The sequence shown here is derived from an EMBL/GenBank/DDBJ whole genome shotgun (WGS) entry which is preliminary data.</text>
</comment>
<organism evidence="2 3">
    <name type="scientific">Cytobacillus spartinae</name>
    <dbReference type="NCBI Taxonomy" id="3299023"/>
    <lineage>
        <taxon>Bacteria</taxon>
        <taxon>Bacillati</taxon>
        <taxon>Bacillota</taxon>
        <taxon>Bacilli</taxon>
        <taxon>Bacillales</taxon>
        <taxon>Bacillaceae</taxon>
        <taxon>Cytobacillus</taxon>
    </lineage>
</organism>
<gene>
    <name evidence="2" type="ORF">ACFYKX_15730</name>
</gene>
<name>A0ABW6KH82_9BACI</name>
<keyword evidence="3" id="KW-1185">Reference proteome</keyword>
<evidence type="ECO:0000313" key="2">
    <source>
        <dbReference type="EMBL" id="MFE8702047.1"/>
    </source>
</evidence>
<dbReference type="Gene3D" id="3.40.50.1820">
    <property type="entry name" value="alpha/beta hydrolase"/>
    <property type="match status" value="1"/>
</dbReference>
<dbReference type="Proteomes" id="UP001601059">
    <property type="component" value="Unassembled WGS sequence"/>
</dbReference>
<dbReference type="RefSeq" id="WP_389362015.1">
    <property type="nucleotide sequence ID" value="NZ_JBIACK010000008.1"/>
</dbReference>
<dbReference type="InterPro" id="IPR029058">
    <property type="entry name" value="AB_hydrolase_fold"/>
</dbReference>
<evidence type="ECO:0000313" key="3">
    <source>
        <dbReference type="Proteomes" id="UP001601059"/>
    </source>
</evidence>
<feature type="domain" description="AB hydrolase-1" evidence="1">
    <location>
        <begin position="51"/>
        <end position="274"/>
    </location>
</feature>
<dbReference type="InterPro" id="IPR000073">
    <property type="entry name" value="AB_hydrolase_1"/>
</dbReference>
<dbReference type="PRINTS" id="PR00111">
    <property type="entry name" value="ABHYDROLASE"/>
</dbReference>
<dbReference type="SUPFAM" id="SSF53474">
    <property type="entry name" value="alpha/beta-Hydrolases"/>
    <property type="match status" value="1"/>
</dbReference>
<evidence type="ECO:0000259" key="1">
    <source>
        <dbReference type="Pfam" id="PF00561"/>
    </source>
</evidence>
<proteinExistence type="predicted"/>
<sequence length="288" mass="33190">MNTPNISEQSINYMNAYEKSLTLWPVPYKSYFVKTNFGDTHIIESGDEAMPPLVLLHGASMSSTMWYPNIVDWSKNFRVICIDLMGDKNKSNSIVDISERASYAIWLEEVFNKLNIEKADIVGLSYGALNTVNFLMYFPERVKKVVLMSPAATFIPFDPIFFNYAFGMVNNREGVEKFFQWIFGNRYTVHSLILEQMVSAMMWTDTNKKATPKENGFPYVFTDNELQKLKTPILLLLGEEEVMYNPMEAYTRVKTSTNITVEMVEGAGHLMNMETPEYVNKRVKEFLV</sequence>
<dbReference type="InterPro" id="IPR050266">
    <property type="entry name" value="AB_hydrolase_sf"/>
</dbReference>
<reference evidence="2 3" key="1">
    <citation type="submission" date="2024-08" db="EMBL/GenBank/DDBJ databases">
        <title>Two novel Cytobacillus novel species.</title>
        <authorList>
            <person name="Liu G."/>
        </authorList>
    </citation>
    <scope>NUCLEOTIDE SEQUENCE [LARGE SCALE GENOMIC DNA]</scope>
    <source>
        <strain evidence="2 3">FJAT-54145</strain>
    </source>
</reference>
<keyword evidence="2" id="KW-0378">Hydrolase</keyword>